<dbReference type="Pfam" id="PF13426">
    <property type="entry name" value="PAS_9"/>
    <property type="match status" value="3"/>
</dbReference>
<dbReference type="GO" id="GO:0000155">
    <property type="term" value="F:phosphorelay sensor kinase activity"/>
    <property type="evidence" value="ECO:0007669"/>
    <property type="project" value="InterPro"/>
</dbReference>
<feature type="domain" description="PAS" evidence="9">
    <location>
        <begin position="137"/>
        <end position="207"/>
    </location>
</feature>
<protein>
    <recommendedName>
        <fullName evidence="2">histidine kinase</fullName>
        <ecNumber evidence="2">2.7.13.3</ecNumber>
    </recommendedName>
</protein>
<dbReference type="AlphaFoldDB" id="A0A831RGV0"/>
<evidence type="ECO:0000256" key="3">
    <source>
        <dbReference type="ARBA" id="ARBA00022553"/>
    </source>
</evidence>
<dbReference type="InterPro" id="IPR003594">
    <property type="entry name" value="HATPase_dom"/>
</dbReference>
<proteinExistence type="predicted"/>
<organism evidence="11">
    <name type="scientific">Sedimenticola thiotaurini</name>
    <dbReference type="NCBI Taxonomy" id="1543721"/>
    <lineage>
        <taxon>Bacteria</taxon>
        <taxon>Pseudomonadati</taxon>
        <taxon>Pseudomonadota</taxon>
        <taxon>Gammaproteobacteria</taxon>
        <taxon>Chromatiales</taxon>
        <taxon>Sedimenticolaceae</taxon>
        <taxon>Sedimenticola</taxon>
    </lineage>
</organism>
<feature type="coiled-coil region" evidence="7">
    <location>
        <begin position="546"/>
        <end position="573"/>
    </location>
</feature>
<dbReference type="InterPro" id="IPR036890">
    <property type="entry name" value="HATPase_C_sf"/>
</dbReference>
<dbReference type="PROSITE" id="PS50112">
    <property type="entry name" value="PAS"/>
    <property type="match status" value="2"/>
</dbReference>
<dbReference type="PRINTS" id="PR00344">
    <property type="entry name" value="BCTRLSENSOR"/>
</dbReference>
<keyword evidence="4" id="KW-0808">Transferase</keyword>
<dbReference type="Pfam" id="PF00512">
    <property type="entry name" value="HisKA"/>
    <property type="match status" value="1"/>
</dbReference>
<dbReference type="Pfam" id="PF02518">
    <property type="entry name" value="HATPase_c"/>
    <property type="match status" value="1"/>
</dbReference>
<evidence type="ECO:0000313" key="11">
    <source>
        <dbReference type="EMBL" id="HEB94977.1"/>
    </source>
</evidence>
<dbReference type="InterPro" id="IPR036097">
    <property type="entry name" value="HisK_dim/P_sf"/>
</dbReference>
<evidence type="ECO:0000259" key="8">
    <source>
        <dbReference type="PROSITE" id="PS50109"/>
    </source>
</evidence>
<keyword evidence="7" id="KW-0175">Coiled coil</keyword>
<dbReference type="EMBL" id="DRKP01000010">
    <property type="protein sequence ID" value="HEB94977.1"/>
    <property type="molecule type" value="Genomic_DNA"/>
</dbReference>
<dbReference type="InterPro" id="IPR005467">
    <property type="entry name" value="His_kinase_dom"/>
</dbReference>
<dbReference type="SMART" id="SM00091">
    <property type="entry name" value="PAS"/>
    <property type="match status" value="3"/>
</dbReference>
<feature type="domain" description="Histidine kinase" evidence="8">
    <location>
        <begin position="591"/>
        <end position="822"/>
    </location>
</feature>
<evidence type="ECO:0000256" key="5">
    <source>
        <dbReference type="ARBA" id="ARBA00022777"/>
    </source>
</evidence>
<evidence type="ECO:0000256" key="1">
    <source>
        <dbReference type="ARBA" id="ARBA00000085"/>
    </source>
</evidence>
<feature type="domain" description="PAC" evidence="10">
    <location>
        <begin position="210"/>
        <end position="262"/>
    </location>
</feature>
<dbReference type="InterPro" id="IPR050736">
    <property type="entry name" value="Sensor_HK_Regulatory"/>
</dbReference>
<dbReference type="SUPFAM" id="SSF47384">
    <property type="entry name" value="Homodimeric domain of signal transducing histidine kinase"/>
    <property type="match status" value="1"/>
</dbReference>
<dbReference type="CDD" id="cd00082">
    <property type="entry name" value="HisKA"/>
    <property type="match status" value="1"/>
</dbReference>
<evidence type="ECO:0000256" key="7">
    <source>
        <dbReference type="SAM" id="Coils"/>
    </source>
</evidence>
<dbReference type="Gene3D" id="3.30.450.20">
    <property type="entry name" value="PAS domain"/>
    <property type="match status" value="3"/>
</dbReference>
<dbReference type="SMART" id="SM00065">
    <property type="entry name" value="GAF"/>
    <property type="match status" value="1"/>
</dbReference>
<dbReference type="InterPro" id="IPR029016">
    <property type="entry name" value="GAF-like_dom_sf"/>
</dbReference>
<comment type="catalytic activity">
    <reaction evidence="1">
        <text>ATP + protein L-histidine = ADP + protein N-phospho-L-histidine.</text>
        <dbReference type="EC" id="2.7.13.3"/>
    </reaction>
</comment>
<dbReference type="CDD" id="cd00075">
    <property type="entry name" value="HATPase"/>
    <property type="match status" value="1"/>
</dbReference>
<reference evidence="11" key="1">
    <citation type="journal article" date="2020" name="mSystems">
        <title>Genome- and Community-Level Interaction Insights into Carbon Utilization and Element Cycling Functions of Hydrothermarchaeota in Hydrothermal Sediment.</title>
        <authorList>
            <person name="Zhou Z."/>
            <person name="Liu Y."/>
            <person name="Xu W."/>
            <person name="Pan J."/>
            <person name="Luo Z.H."/>
            <person name="Li M."/>
        </authorList>
    </citation>
    <scope>NUCLEOTIDE SEQUENCE [LARGE SCALE GENOMIC DNA]</scope>
    <source>
        <strain evidence="11">HyVt-443</strain>
    </source>
</reference>
<evidence type="ECO:0000256" key="6">
    <source>
        <dbReference type="ARBA" id="ARBA00023012"/>
    </source>
</evidence>
<dbReference type="InterPro" id="IPR001610">
    <property type="entry name" value="PAC"/>
</dbReference>
<dbReference type="SUPFAM" id="SSF55785">
    <property type="entry name" value="PYP-like sensor domain (PAS domain)"/>
    <property type="match status" value="3"/>
</dbReference>
<dbReference type="PANTHER" id="PTHR43711">
    <property type="entry name" value="TWO-COMPONENT HISTIDINE KINASE"/>
    <property type="match status" value="1"/>
</dbReference>
<feature type="domain" description="PAC" evidence="10">
    <location>
        <begin position="336"/>
        <end position="386"/>
    </location>
</feature>
<dbReference type="InterPro" id="IPR000014">
    <property type="entry name" value="PAS"/>
</dbReference>
<keyword evidence="3" id="KW-0597">Phosphoprotein</keyword>
<name>A0A831RGV0_9GAMM</name>
<dbReference type="EC" id="2.7.13.3" evidence="2"/>
<dbReference type="GO" id="GO:0005886">
    <property type="term" value="C:plasma membrane"/>
    <property type="evidence" value="ECO:0007669"/>
    <property type="project" value="UniProtKB-ARBA"/>
</dbReference>
<dbReference type="InterPro" id="IPR003661">
    <property type="entry name" value="HisK_dim/P_dom"/>
</dbReference>
<dbReference type="FunFam" id="3.30.565.10:FF:000006">
    <property type="entry name" value="Sensor histidine kinase WalK"/>
    <property type="match status" value="1"/>
</dbReference>
<dbReference type="SUPFAM" id="SSF55874">
    <property type="entry name" value="ATPase domain of HSP90 chaperone/DNA topoisomerase II/histidine kinase"/>
    <property type="match status" value="1"/>
</dbReference>
<dbReference type="InterPro" id="IPR000700">
    <property type="entry name" value="PAS-assoc_C"/>
</dbReference>
<accession>A0A831RGV0</accession>
<dbReference type="SMART" id="SM00086">
    <property type="entry name" value="PAC"/>
    <property type="match status" value="3"/>
</dbReference>
<evidence type="ECO:0000256" key="4">
    <source>
        <dbReference type="ARBA" id="ARBA00022679"/>
    </source>
</evidence>
<dbReference type="PROSITE" id="PS50113">
    <property type="entry name" value="PAC"/>
    <property type="match status" value="2"/>
</dbReference>
<dbReference type="Pfam" id="PF13185">
    <property type="entry name" value="GAF_2"/>
    <property type="match status" value="1"/>
</dbReference>
<evidence type="ECO:0000256" key="2">
    <source>
        <dbReference type="ARBA" id="ARBA00012438"/>
    </source>
</evidence>
<evidence type="ECO:0000259" key="9">
    <source>
        <dbReference type="PROSITE" id="PS50112"/>
    </source>
</evidence>
<sequence length="830" mass="94155">MTASCRKRAFDSEAFHHTAFEVSHDAILLIEGERFIDCNPAAVKMLRAVEKSAVLDMHPSDLSPQCQPDGTLSRRKAAAMIEQALDTGFNRFEWWHRRMDGEVFPCEVTLTAIDTGGGPLLHVTWRDLSREKANREQLKFLEAAVRHSPNGIATSGLDGIIRTTNEAWARMHGYNVEELCGRHANLFYTREQREREVEPMRQQVRATGSFSGEVGHVRRNGETFPTWMTVGPVLDDDGRAVGLIASALDISEAKEQERRLQESERRYRMLFEQAPNAITIVDLEDGSFLQFNRQAHENLGYSREEFQQLKIPDIEVVESEDEVREHLARIEQQGHDLFETRHRRKDGEILDVEVICQVIEIDGRRYNQSIWRDITEQKRAEETLRREILRRSNLARLLEASLDSSDQSALLVLFLDLMLDQPTMKVGHRGAVFLMDQESGELRMAASRNLEPCVTTNCARVPLGRCLCGRVARDRVPLHSMDVDDPRHEIRFPGIEPHGHYILPIMGNDQLLGVVNLYLEPHVQYDQMDVDYLRAATDILAGTLHRFHAEEELQRYTEQLEEAVEERTRKLADAAIHAEQANQAKSRFLANMSHELRTPMHAILSFSRLGSRRLKQASREKLGSYFSNIGESGDRLLHLLDDLLDLSKLEAGKMTMEPRQADLLEVVDRCMAEHQASLEEHRLTLVPPTSQADTLGWFDPARITQVISNLLGNAIKFSSPGGRIWIEIQQDRIRWGRRASDRKEIRALRFSLRDEGIGIPGDELESVFDKFIQSSKTRSRSGGTGLGLAICKEIIEAHGGRIWAGNAAKGGAILSFTIPARKVPGFFPTP</sequence>
<dbReference type="PROSITE" id="PS50109">
    <property type="entry name" value="HIS_KIN"/>
    <property type="match status" value="1"/>
</dbReference>
<comment type="caution">
    <text evidence="11">The sequence shown here is derived from an EMBL/GenBank/DDBJ whole genome shotgun (WGS) entry which is preliminary data.</text>
</comment>
<evidence type="ECO:0000259" key="10">
    <source>
        <dbReference type="PROSITE" id="PS50113"/>
    </source>
</evidence>
<gene>
    <name evidence="11" type="ORF">ENI96_00935</name>
</gene>
<dbReference type="Gene3D" id="1.10.287.130">
    <property type="match status" value="1"/>
</dbReference>
<keyword evidence="6" id="KW-0902">Two-component regulatory system</keyword>
<dbReference type="InterPro" id="IPR035965">
    <property type="entry name" value="PAS-like_dom_sf"/>
</dbReference>
<dbReference type="NCBIfam" id="TIGR00229">
    <property type="entry name" value="sensory_box"/>
    <property type="match status" value="3"/>
</dbReference>
<dbReference type="SUPFAM" id="SSF55781">
    <property type="entry name" value="GAF domain-like"/>
    <property type="match status" value="1"/>
</dbReference>
<dbReference type="InterPro" id="IPR004358">
    <property type="entry name" value="Sig_transdc_His_kin-like_C"/>
</dbReference>
<dbReference type="CDD" id="cd00130">
    <property type="entry name" value="PAS"/>
    <property type="match status" value="3"/>
</dbReference>
<dbReference type="PANTHER" id="PTHR43711:SF1">
    <property type="entry name" value="HISTIDINE KINASE 1"/>
    <property type="match status" value="1"/>
</dbReference>
<keyword evidence="5" id="KW-0418">Kinase</keyword>
<dbReference type="InterPro" id="IPR003018">
    <property type="entry name" value="GAF"/>
</dbReference>
<feature type="domain" description="PAS" evidence="9">
    <location>
        <begin position="263"/>
        <end position="306"/>
    </location>
</feature>
<dbReference type="SMART" id="SM00388">
    <property type="entry name" value="HisKA"/>
    <property type="match status" value="1"/>
</dbReference>
<dbReference type="Gene3D" id="3.30.450.40">
    <property type="match status" value="1"/>
</dbReference>
<dbReference type="SMART" id="SM00387">
    <property type="entry name" value="HATPase_c"/>
    <property type="match status" value="1"/>
</dbReference>
<dbReference type="Proteomes" id="UP000886251">
    <property type="component" value="Unassembled WGS sequence"/>
</dbReference>
<dbReference type="Gene3D" id="3.30.565.10">
    <property type="entry name" value="Histidine kinase-like ATPase, C-terminal domain"/>
    <property type="match status" value="1"/>
</dbReference>